<reference evidence="7 8" key="1">
    <citation type="submission" date="2025-04" db="UniProtKB">
        <authorList>
            <consortium name="RefSeq"/>
        </authorList>
    </citation>
    <scope>IDENTIFICATION</scope>
</reference>
<dbReference type="InterPro" id="IPR036186">
    <property type="entry name" value="Serpin_sf"/>
</dbReference>
<dbReference type="Gene3D" id="2.30.39.10">
    <property type="entry name" value="Alpha-1-antitrypsin, domain 1"/>
    <property type="match status" value="1"/>
</dbReference>
<dbReference type="SMART" id="SM00093">
    <property type="entry name" value="SERPIN"/>
    <property type="match status" value="1"/>
</dbReference>
<dbReference type="OMA" id="NLETHYH"/>
<evidence type="ECO:0000259" key="5">
    <source>
        <dbReference type="SMART" id="SM00093"/>
    </source>
</evidence>
<feature type="domain" description="Serpin" evidence="5">
    <location>
        <begin position="93"/>
        <end position="463"/>
    </location>
</feature>
<dbReference type="RefSeq" id="XP_055869301.1">
    <property type="nucleotide sequence ID" value="XM_056013326.1"/>
</dbReference>
<feature type="chain" id="PRO_5044702530" evidence="4">
    <location>
        <begin position="28"/>
        <end position="463"/>
    </location>
</feature>
<feature type="region of interest" description="Disordered" evidence="3">
    <location>
        <begin position="52"/>
        <end position="82"/>
    </location>
</feature>
<dbReference type="InterPro" id="IPR023795">
    <property type="entry name" value="Serpin_CS"/>
</dbReference>
<evidence type="ECO:0000256" key="2">
    <source>
        <dbReference type="RuleBase" id="RU000411"/>
    </source>
</evidence>
<dbReference type="Pfam" id="PF00079">
    <property type="entry name" value="Serpin"/>
    <property type="match status" value="1"/>
</dbReference>
<dbReference type="RefSeq" id="XP_055869302.1">
    <property type="nucleotide sequence ID" value="XM_056013327.1"/>
</dbReference>
<dbReference type="Gene3D" id="3.30.497.10">
    <property type="entry name" value="Antithrombin, subunit I, domain 2"/>
    <property type="match status" value="1"/>
</dbReference>
<name>A0A9W2Z309_BIOGL</name>
<evidence type="ECO:0000313" key="7">
    <source>
        <dbReference type="RefSeq" id="XP_055869300.1"/>
    </source>
</evidence>
<keyword evidence="4" id="KW-0732">Signal</keyword>
<dbReference type="AlphaFoldDB" id="A0A9W2Z309"/>
<evidence type="ECO:0000313" key="8">
    <source>
        <dbReference type="RefSeq" id="XP_055869301.1"/>
    </source>
</evidence>
<evidence type="ECO:0000313" key="6">
    <source>
        <dbReference type="Proteomes" id="UP001165740"/>
    </source>
</evidence>
<dbReference type="InterPro" id="IPR023796">
    <property type="entry name" value="Serpin_dom"/>
</dbReference>
<dbReference type="SUPFAM" id="SSF56574">
    <property type="entry name" value="Serpins"/>
    <property type="match status" value="1"/>
</dbReference>
<organism evidence="6 7">
    <name type="scientific">Biomphalaria glabrata</name>
    <name type="common">Bloodfluke planorb</name>
    <name type="synonym">Freshwater snail</name>
    <dbReference type="NCBI Taxonomy" id="6526"/>
    <lineage>
        <taxon>Eukaryota</taxon>
        <taxon>Metazoa</taxon>
        <taxon>Spiralia</taxon>
        <taxon>Lophotrochozoa</taxon>
        <taxon>Mollusca</taxon>
        <taxon>Gastropoda</taxon>
        <taxon>Heterobranchia</taxon>
        <taxon>Euthyneura</taxon>
        <taxon>Panpulmonata</taxon>
        <taxon>Hygrophila</taxon>
        <taxon>Lymnaeoidea</taxon>
        <taxon>Planorbidae</taxon>
        <taxon>Biomphalaria</taxon>
    </lineage>
</organism>
<dbReference type="InterPro" id="IPR042185">
    <property type="entry name" value="Serpin_sf_2"/>
</dbReference>
<comment type="similarity">
    <text evidence="1 2">Belongs to the serpin family.</text>
</comment>
<dbReference type="RefSeq" id="XP_055869300.1">
    <property type="nucleotide sequence ID" value="XM_056013325.1"/>
</dbReference>
<dbReference type="Proteomes" id="UP001165740">
    <property type="component" value="Chromosome 15"/>
</dbReference>
<accession>A0A9W2Z309</accession>
<gene>
    <name evidence="7 8 9" type="primary">LOC106051396</name>
</gene>
<evidence type="ECO:0000256" key="4">
    <source>
        <dbReference type="SAM" id="SignalP"/>
    </source>
</evidence>
<dbReference type="PROSITE" id="PS00284">
    <property type="entry name" value="SERPIN"/>
    <property type="match status" value="1"/>
</dbReference>
<sequence length="463" mass="51894">MNVNLILVVVVFLVSLAVNVLTESADAGDEHELSMASQHDINRYRRMGIRRNRGWDRDRNNRNKQGKKKGNNSKKQRLSPEERIGVANNHVALNVFTSLYPSINSNTIFSPHSLHTALAMTMLGAKKDTKKEFYSSLGFKTAKVGRSEVHGIYNKLLSSLSRQQDVTLYNANSVFVKFGLPLKTNFSRVLTTHYHAKVDNFNMADPEGPERSINAWVAKATRGMISDILKKGDVNINTAMIIMNAVYLKASWADQFEPWNTEPKPFYSLNSGVQTISTMNILTIYNYANHHDTEVIELGFKGSELAMYILLPSANSSLNKLLQEMKARSAVANPMDVLLTGLKSRKLDFFLPKFKIESDVMDLIPALKNLGLKKAFDASQADFKDIANTDKQRLYIDKVVQKAVINVNEFGCEAAAETFVGIMVGSQMFPPPILEVKVDRPFLYIIRSKAQKVVLFMGTFVGV</sequence>
<dbReference type="PANTHER" id="PTHR11461">
    <property type="entry name" value="SERINE PROTEASE INHIBITOR, SERPIN"/>
    <property type="match status" value="1"/>
</dbReference>
<feature type="signal peptide" evidence="4">
    <location>
        <begin position="1"/>
        <end position="27"/>
    </location>
</feature>
<feature type="compositionally biased region" description="Basic residues" evidence="3">
    <location>
        <begin position="62"/>
        <end position="77"/>
    </location>
</feature>
<evidence type="ECO:0000256" key="1">
    <source>
        <dbReference type="ARBA" id="ARBA00009500"/>
    </source>
</evidence>
<evidence type="ECO:0000256" key="3">
    <source>
        <dbReference type="SAM" id="MobiDB-lite"/>
    </source>
</evidence>
<dbReference type="GO" id="GO:0005615">
    <property type="term" value="C:extracellular space"/>
    <property type="evidence" value="ECO:0007669"/>
    <property type="project" value="InterPro"/>
</dbReference>
<dbReference type="GeneID" id="106051396"/>
<keyword evidence="6" id="KW-1185">Reference proteome</keyword>
<dbReference type="InterPro" id="IPR000215">
    <property type="entry name" value="Serpin_fam"/>
</dbReference>
<protein>
    <submittedName>
        <fullName evidence="7 8">Serpin B6-like isoform X1</fullName>
    </submittedName>
</protein>
<dbReference type="PANTHER" id="PTHR11461:SF211">
    <property type="entry name" value="GH10112P-RELATED"/>
    <property type="match status" value="1"/>
</dbReference>
<dbReference type="InterPro" id="IPR042178">
    <property type="entry name" value="Serpin_sf_1"/>
</dbReference>
<proteinExistence type="inferred from homology"/>
<dbReference type="OrthoDB" id="6102542at2759"/>
<evidence type="ECO:0000313" key="9">
    <source>
        <dbReference type="RefSeq" id="XP_055869302.1"/>
    </source>
</evidence>
<dbReference type="GO" id="GO:0004867">
    <property type="term" value="F:serine-type endopeptidase inhibitor activity"/>
    <property type="evidence" value="ECO:0007669"/>
    <property type="project" value="InterPro"/>
</dbReference>